<dbReference type="STRING" id="454130.A0A0U5G208"/>
<dbReference type="InterPro" id="IPR039535">
    <property type="entry name" value="ASST-like"/>
</dbReference>
<dbReference type="EMBL" id="CDMC01000005">
    <property type="protein sequence ID" value="CEL05776.1"/>
    <property type="molecule type" value="Genomic_DNA"/>
</dbReference>
<reference evidence="3" key="1">
    <citation type="journal article" date="2016" name="Genome Announc.">
        <title>Draft genome sequences of fungus Aspergillus calidoustus.</title>
        <authorList>
            <person name="Horn F."/>
            <person name="Linde J."/>
            <person name="Mattern D.J."/>
            <person name="Walther G."/>
            <person name="Guthke R."/>
            <person name="Scherlach K."/>
            <person name="Martin K."/>
            <person name="Brakhage A.A."/>
            <person name="Petzke L."/>
            <person name="Valiante V."/>
        </authorList>
    </citation>
    <scope>NUCLEOTIDE SEQUENCE [LARGE SCALE GENOMIC DNA]</scope>
    <source>
        <strain evidence="3">SF006504</strain>
    </source>
</reference>
<feature type="signal peptide" evidence="1">
    <location>
        <begin position="1"/>
        <end position="26"/>
    </location>
</feature>
<gene>
    <name evidence="2" type="ORF">ASPCAL06891</name>
</gene>
<keyword evidence="3" id="KW-1185">Reference proteome</keyword>
<feature type="chain" id="PRO_5006857480" description="ASST-domain-containing protein" evidence="1">
    <location>
        <begin position="27"/>
        <end position="511"/>
    </location>
</feature>
<dbReference type="Pfam" id="PF14269">
    <property type="entry name" value="Arylsulfotran_2"/>
    <property type="match status" value="1"/>
</dbReference>
<dbReference type="InterPro" id="IPR011047">
    <property type="entry name" value="Quinoprotein_ADH-like_sf"/>
</dbReference>
<dbReference type="InterPro" id="IPR053143">
    <property type="entry name" value="Arylsulfate_ST"/>
</dbReference>
<dbReference type="AlphaFoldDB" id="A0A0U5G208"/>
<evidence type="ECO:0008006" key="4">
    <source>
        <dbReference type="Google" id="ProtNLM"/>
    </source>
</evidence>
<dbReference type="OMA" id="EPVLAYW"/>
<dbReference type="OrthoDB" id="5377172at2759"/>
<proteinExistence type="predicted"/>
<dbReference type="PANTHER" id="PTHR35340">
    <property type="entry name" value="PQQ ENZYME REPEAT PROTEIN-RELATED"/>
    <property type="match status" value="1"/>
</dbReference>
<dbReference type="SUPFAM" id="SSF50998">
    <property type="entry name" value="Quinoprotein alcohol dehydrogenase-like"/>
    <property type="match status" value="1"/>
</dbReference>
<sequence length="511" mass="56976">MRFRKFFHSVFLTLPLTGGFRASAQSTDSPAQLWPLQSFKSTSIQAPYMNVTKNAQTEIGYTFISPHDIIRNTGYPMIYADDGQLVWRGPSVNISALQPQILDGQPVLAYWDGYLFPGFGFGGITILNSSYDEIYRVTLPGDENNFVTIAEPQAFDSYIDIHESQITPEGTILVTAVNVTQMDLSPIGGPGDGWVQDGLIYEIDIKTNKVLFRWSAVEHLDKVPLLDSMLPLGDSGRNLTAPYEYPHLNSIAKYGDSYLISSRFMCSLFFIDKDGHVIWHLHGQKGGDFTISPEARFCYQHDARFITQTNKRITLQLHNNENTDYTSPTSLTTGLVLDLDMENRRVSAVRKYWDAAEPVFAQSQGSYQNLTNGHVLLQHGATPKLEEFDEHGALVMRARFGFDNTLQSYRGYKASWVGRPRTRPDVFACTAGAGEMTVVYVSWNGATDVEAWKVMEAAPEQGVLHDVKTVLRNGFETRIQLDVSVEKVVVVAVGGVGHGTKSDIKKVVECC</sequence>
<evidence type="ECO:0000313" key="3">
    <source>
        <dbReference type="Proteomes" id="UP000054771"/>
    </source>
</evidence>
<protein>
    <recommendedName>
        <fullName evidence="4">ASST-domain-containing protein</fullName>
    </recommendedName>
</protein>
<evidence type="ECO:0000256" key="1">
    <source>
        <dbReference type="SAM" id="SignalP"/>
    </source>
</evidence>
<accession>A0A0U5G208</accession>
<dbReference type="PANTHER" id="PTHR35340:SF6">
    <property type="entry name" value="ASST-DOMAIN-CONTAINING PROTEIN"/>
    <property type="match status" value="1"/>
</dbReference>
<organism evidence="2 3">
    <name type="scientific">Aspergillus calidoustus</name>
    <dbReference type="NCBI Taxonomy" id="454130"/>
    <lineage>
        <taxon>Eukaryota</taxon>
        <taxon>Fungi</taxon>
        <taxon>Dikarya</taxon>
        <taxon>Ascomycota</taxon>
        <taxon>Pezizomycotina</taxon>
        <taxon>Eurotiomycetes</taxon>
        <taxon>Eurotiomycetidae</taxon>
        <taxon>Eurotiales</taxon>
        <taxon>Aspergillaceae</taxon>
        <taxon>Aspergillus</taxon>
        <taxon>Aspergillus subgen. Nidulantes</taxon>
    </lineage>
</organism>
<name>A0A0U5G208_ASPCI</name>
<dbReference type="Proteomes" id="UP000054771">
    <property type="component" value="Unassembled WGS sequence"/>
</dbReference>
<evidence type="ECO:0000313" key="2">
    <source>
        <dbReference type="EMBL" id="CEL05776.1"/>
    </source>
</evidence>
<keyword evidence="1" id="KW-0732">Signal</keyword>